<comment type="caution">
    <text evidence="2">The sequence shown here is derived from an EMBL/GenBank/DDBJ whole genome shotgun (WGS) entry which is preliminary data.</text>
</comment>
<reference evidence="2 3" key="1">
    <citation type="journal article" date="2021" name="Elife">
        <title>Chloroplast acquisition without the gene transfer in kleptoplastic sea slugs, Plakobranchus ocellatus.</title>
        <authorList>
            <person name="Maeda T."/>
            <person name="Takahashi S."/>
            <person name="Yoshida T."/>
            <person name="Shimamura S."/>
            <person name="Takaki Y."/>
            <person name="Nagai Y."/>
            <person name="Toyoda A."/>
            <person name="Suzuki Y."/>
            <person name="Arimoto A."/>
            <person name="Ishii H."/>
            <person name="Satoh N."/>
            <person name="Nishiyama T."/>
            <person name="Hasebe M."/>
            <person name="Maruyama T."/>
            <person name="Minagawa J."/>
            <person name="Obokata J."/>
            <person name="Shigenobu S."/>
        </authorList>
    </citation>
    <scope>NUCLEOTIDE SEQUENCE [LARGE SCALE GENOMIC DNA]</scope>
</reference>
<organism evidence="2 3">
    <name type="scientific">Elysia marginata</name>
    <dbReference type="NCBI Taxonomy" id="1093978"/>
    <lineage>
        <taxon>Eukaryota</taxon>
        <taxon>Metazoa</taxon>
        <taxon>Spiralia</taxon>
        <taxon>Lophotrochozoa</taxon>
        <taxon>Mollusca</taxon>
        <taxon>Gastropoda</taxon>
        <taxon>Heterobranchia</taxon>
        <taxon>Euthyneura</taxon>
        <taxon>Panpulmonata</taxon>
        <taxon>Sacoglossa</taxon>
        <taxon>Placobranchoidea</taxon>
        <taxon>Plakobranchidae</taxon>
        <taxon>Elysia</taxon>
    </lineage>
</organism>
<evidence type="ECO:0000313" key="2">
    <source>
        <dbReference type="EMBL" id="GFS10682.1"/>
    </source>
</evidence>
<sequence>MGVPKKLILPPTLEHHKGREGGHVRTSLGEAGGWPEALFSDGSWIELELSPGVSGDGVAIVVAGEGTGMGGIGGGTDFGSGTGLEVGTI</sequence>
<feature type="compositionally biased region" description="Basic and acidic residues" evidence="1">
    <location>
        <begin position="13"/>
        <end position="23"/>
    </location>
</feature>
<keyword evidence="3" id="KW-1185">Reference proteome</keyword>
<dbReference type="Proteomes" id="UP000762676">
    <property type="component" value="Unassembled WGS sequence"/>
</dbReference>
<evidence type="ECO:0000256" key="1">
    <source>
        <dbReference type="SAM" id="MobiDB-lite"/>
    </source>
</evidence>
<feature type="region of interest" description="Disordered" evidence="1">
    <location>
        <begin position="1"/>
        <end position="32"/>
    </location>
</feature>
<name>A0AAV4IKI5_9GAST</name>
<evidence type="ECO:0000313" key="3">
    <source>
        <dbReference type="Proteomes" id="UP000762676"/>
    </source>
</evidence>
<accession>A0AAV4IKI5</accession>
<dbReference type="AlphaFoldDB" id="A0AAV4IKI5"/>
<dbReference type="EMBL" id="BMAT01013347">
    <property type="protein sequence ID" value="GFS10682.1"/>
    <property type="molecule type" value="Genomic_DNA"/>
</dbReference>
<proteinExistence type="predicted"/>
<gene>
    <name evidence="2" type="ORF">ElyMa_006652000</name>
</gene>
<protein>
    <submittedName>
        <fullName evidence="2">Uncharacterized protein</fullName>
    </submittedName>
</protein>